<comment type="caution">
    <text evidence="1">The sequence shown here is derived from an EMBL/GenBank/DDBJ whole genome shotgun (WGS) entry which is preliminary data.</text>
</comment>
<name>A0A7Z1MK61_9VIBR</name>
<accession>A0A7Z1MK61</accession>
<reference evidence="1" key="2">
    <citation type="journal article" date="2018" name="Nature">
        <title>A major lineage of non-tailed dsDNA viruses as unrecognized killers of marine bacteria.</title>
        <authorList>
            <person name="Kauffman K.M."/>
            <person name="Hussain F.A."/>
            <person name="Yang J."/>
            <person name="Arevalo P."/>
            <person name="Brown J.M."/>
            <person name="Chang W.K."/>
            <person name="VanInsberghe D."/>
            <person name="Elsherbini J."/>
            <person name="Sharma R.S."/>
            <person name="Cutler M.B."/>
            <person name="Kelly L."/>
            <person name="Polz M.F."/>
        </authorList>
    </citation>
    <scope>NUCLEOTIDE SEQUENCE</scope>
    <source>
        <strain evidence="1">10N.222.46.E12</strain>
    </source>
</reference>
<proteinExistence type="predicted"/>
<reference evidence="1" key="1">
    <citation type="submission" date="2016-07" db="EMBL/GenBank/DDBJ databases">
        <authorList>
            <person name="Kauffman K."/>
            <person name="Arevalo P."/>
            <person name="Polz M.F."/>
        </authorList>
    </citation>
    <scope>NUCLEOTIDE SEQUENCE</scope>
    <source>
        <strain evidence="1">10N.222.46.E12</strain>
    </source>
</reference>
<evidence type="ECO:0000313" key="1">
    <source>
        <dbReference type="EMBL" id="PMP30544.1"/>
    </source>
</evidence>
<gene>
    <name evidence="1" type="ORF">BCS90_14685</name>
</gene>
<dbReference type="AlphaFoldDB" id="A0A7Z1MK61"/>
<dbReference type="RefSeq" id="WP_154723970.1">
    <property type="nucleotide sequence ID" value="NZ_CP170597.1"/>
</dbReference>
<protein>
    <submittedName>
        <fullName evidence="1">Uncharacterized protein</fullName>
    </submittedName>
</protein>
<dbReference type="EMBL" id="MDBS01000020">
    <property type="protein sequence ID" value="PMP30544.1"/>
    <property type="molecule type" value="Genomic_DNA"/>
</dbReference>
<organism evidence="1">
    <name type="scientific">Vibrio cyclitrophicus</name>
    <dbReference type="NCBI Taxonomy" id="47951"/>
    <lineage>
        <taxon>Bacteria</taxon>
        <taxon>Pseudomonadati</taxon>
        <taxon>Pseudomonadota</taxon>
        <taxon>Gammaproteobacteria</taxon>
        <taxon>Vibrionales</taxon>
        <taxon>Vibrionaceae</taxon>
        <taxon>Vibrio</taxon>
    </lineage>
</organism>
<sequence length="112" mass="12622">MKSSIELIIIEYASTWCLKAQKSEISWRTASALIDAFELGLSEGFEMKGINDRGYLQTVMDIKQYVRNQCGEFQHAPSGPLSGEDALEQMKIKEALKTTKNFSFSAFMDCKP</sequence>